<feature type="chain" id="PRO_5046492063" description="Glucosidase 2 subunit beta" evidence="7">
    <location>
        <begin position="20"/>
        <end position="434"/>
    </location>
</feature>
<dbReference type="PROSITE" id="PS51914">
    <property type="entry name" value="MRH"/>
    <property type="match status" value="1"/>
</dbReference>
<feature type="domain" description="MRH" evidence="8">
    <location>
        <begin position="326"/>
        <end position="416"/>
    </location>
</feature>
<evidence type="ECO:0000313" key="10">
    <source>
        <dbReference type="Proteomes" id="UP001642484"/>
    </source>
</evidence>
<dbReference type="Pfam" id="PF13015">
    <property type="entry name" value="PRKCSH_1"/>
    <property type="match status" value="1"/>
</dbReference>
<dbReference type="EMBL" id="CAXAMN010004670">
    <property type="protein sequence ID" value="CAK9010615.1"/>
    <property type="molecule type" value="Genomic_DNA"/>
</dbReference>
<gene>
    <name evidence="9" type="ORF">CCMP2556_LOCUS10148</name>
</gene>
<keyword evidence="2 7" id="KW-0732">Signal</keyword>
<keyword evidence="3" id="KW-0256">Endoplasmic reticulum</keyword>
<feature type="signal peptide" evidence="7">
    <location>
        <begin position="1"/>
        <end position="19"/>
    </location>
</feature>
<protein>
    <recommendedName>
        <fullName evidence="1">Glucosidase 2 subunit beta</fullName>
    </recommendedName>
</protein>
<keyword evidence="10" id="KW-1185">Reference proteome</keyword>
<evidence type="ECO:0000256" key="7">
    <source>
        <dbReference type="SAM" id="SignalP"/>
    </source>
</evidence>
<dbReference type="InterPro" id="IPR039794">
    <property type="entry name" value="Gtb1-like"/>
</dbReference>
<evidence type="ECO:0000313" key="9">
    <source>
        <dbReference type="EMBL" id="CAK9010615.1"/>
    </source>
</evidence>
<evidence type="ECO:0000256" key="5">
    <source>
        <dbReference type="SAM" id="Coils"/>
    </source>
</evidence>
<organism evidence="9 10">
    <name type="scientific">Durusdinium trenchii</name>
    <dbReference type="NCBI Taxonomy" id="1381693"/>
    <lineage>
        <taxon>Eukaryota</taxon>
        <taxon>Sar</taxon>
        <taxon>Alveolata</taxon>
        <taxon>Dinophyceae</taxon>
        <taxon>Suessiales</taxon>
        <taxon>Symbiodiniaceae</taxon>
        <taxon>Durusdinium</taxon>
    </lineage>
</organism>
<dbReference type="Pfam" id="PF12999">
    <property type="entry name" value="PRKCSH-like"/>
    <property type="match status" value="1"/>
</dbReference>
<dbReference type="Proteomes" id="UP001642484">
    <property type="component" value="Unassembled WGS sequence"/>
</dbReference>
<comment type="caution">
    <text evidence="9">The sequence shown here is derived from an EMBL/GenBank/DDBJ whole genome shotgun (WGS) entry which is preliminary data.</text>
</comment>
<keyword evidence="4" id="KW-1015">Disulfide bond</keyword>
<evidence type="ECO:0000256" key="6">
    <source>
        <dbReference type="SAM" id="MobiDB-lite"/>
    </source>
</evidence>
<dbReference type="PANTHER" id="PTHR12630:SF1">
    <property type="entry name" value="GLUCOSIDASE 2 SUBUNIT BETA"/>
    <property type="match status" value="1"/>
</dbReference>
<proteinExistence type="predicted"/>
<dbReference type="SUPFAM" id="SSF50911">
    <property type="entry name" value="Mannose 6-phosphate receptor domain"/>
    <property type="match status" value="1"/>
</dbReference>
<dbReference type="Gene3D" id="2.70.130.10">
    <property type="entry name" value="Mannose-6-phosphate receptor binding domain"/>
    <property type="match status" value="1"/>
</dbReference>
<accession>A0ABP0J899</accession>
<feature type="region of interest" description="Disordered" evidence="6">
    <location>
        <begin position="241"/>
        <end position="286"/>
    </location>
</feature>
<dbReference type="InterPro" id="IPR009011">
    <property type="entry name" value="Man6P_isomerase_rcpt-bd_dom_sf"/>
</dbReference>
<dbReference type="InterPro" id="IPR028146">
    <property type="entry name" value="PRKCSH_N"/>
</dbReference>
<evidence type="ECO:0000256" key="2">
    <source>
        <dbReference type="ARBA" id="ARBA00022729"/>
    </source>
</evidence>
<name>A0ABP0J899_9DINO</name>
<feature type="compositionally biased region" description="Acidic residues" evidence="6">
    <location>
        <begin position="242"/>
        <end position="255"/>
    </location>
</feature>
<reference evidence="9 10" key="1">
    <citation type="submission" date="2024-02" db="EMBL/GenBank/DDBJ databases">
        <authorList>
            <person name="Chen Y."/>
            <person name="Shah S."/>
            <person name="Dougan E. K."/>
            <person name="Thang M."/>
            <person name="Chan C."/>
        </authorList>
    </citation>
    <scope>NUCLEOTIDE SEQUENCE [LARGE SCALE GENOMIC DNA]</scope>
</reference>
<dbReference type="Gene3D" id="1.10.287.1490">
    <property type="match status" value="1"/>
</dbReference>
<evidence type="ECO:0000259" key="8">
    <source>
        <dbReference type="PROSITE" id="PS51914"/>
    </source>
</evidence>
<keyword evidence="5" id="KW-0175">Coiled coil</keyword>
<feature type="coiled-coil region" evidence="5">
    <location>
        <begin position="129"/>
        <end position="221"/>
    </location>
</feature>
<evidence type="ECO:0000256" key="3">
    <source>
        <dbReference type="ARBA" id="ARBA00022824"/>
    </source>
</evidence>
<sequence length="434" mass="48208">MKFTLLSVFACSPAAVIRGVAPEVQSKYLQSLHCGGEEVALSAINDDYCDCDDGSDEPGTGACSGQEATLFHCPNVESTPQVVYASRVGDGICDCCDGSDEAHLLGQRACPNTCREEGQRQSAEREKKLEDLRAGLKVKLETISQAKQQKQEKEEQIQRINGELPGLEAQLTELLKKKEEADAVRLQADCKTELPRLRQKVKDLEEKLASLESQLARVQGETTSTTTKKVVSEYAKWMDGADAMEDEKDETDMEPDTTSQDTQEVDGGVASNAVSSDRADQEEDPLEKELKEMEGVLKSNKDLRSRLTKELEELREEHFGFASLRDKCLEFKSSEYTYKLCFFKDAKQSFTRLGNWDGFTSPTEAVFKNGEMCFGGPARSLKVSFQCGATEEVVSLDEPSRCNYAAVVRHSGACVETMMEELESPRIRHPKEEL</sequence>
<evidence type="ECO:0000256" key="4">
    <source>
        <dbReference type="ARBA" id="ARBA00023157"/>
    </source>
</evidence>
<dbReference type="InterPro" id="IPR036607">
    <property type="entry name" value="PRKCSH"/>
</dbReference>
<dbReference type="InterPro" id="IPR044865">
    <property type="entry name" value="MRH_dom"/>
</dbReference>
<dbReference type="PANTHER" id="PTHR12630">
    <property type="entry name" value="N-LINKED OLIGOSACCHARIDE PROCESSING"/>
    <property type="match status" value="1"/>
</dbReference>
<evidence type="ECO:0000256" key="1">
    <source>
        <dbReference type="ARBA" id="ARBA00022387"/>
    </source>
</evidence>